<protein>
    <submittedName>
        <fullName evidence="2">Low temperature requirement A protein (LtrA)</fullName>
    </submittedName>
</protein>
<dbReference type="InterPro" id="IPR010640">
    <property type="entry name" value="Low_temperature_requirement_A"/>
</dbReference>
<evidence type="ECO:0000313" key="2">
    <source>
        <dbReference type="EMBL" id="SDK10643.1"/>
    </source>
</evidence>
<name>A0A1G8Z6M4_ACTMZ</name>
<evidence type="ECO:0000313" key="3">
    <source>
        <dbReference type="Proteomes" id="UP000199213"/>
    </source>
</evidence>
<keyword evidence="1" id="KW-1133">Transmembrane helix</keyword>
<proteinExistence type="predicted"/>
<gene>
    <name evidence="2" type="ORF">SAMN04487820_104264</name>
</gene>
<reference evidence="3" key="1">
    <citation type="submission" date="2016-10" db="EMBL/GenBank/DDBJ databases">
        <authorList>
            <person name="Varghese N."/>
            <person name="Submissions S."/>
        </authorList>
    </citation>
    <scope>NUCLEOTIDE SEQUENCE [LARGE SCALE GENOMIC DNA]</scope>
    <source>
        <strain evidence="3">DSM 45460</strain>
    </source>
</reference>
<evidence type="ECO:0000256" key="1">
    <source>
        <dbReference type="SAM" id="Phobius"/>
    </source>
</evidence>
<dbReference type="Pfam" id="PF06772">
    <property type="entry name" value="LtrA"/>
    <property type="match status" value="1"/>
</dbReference>
<feature type="transmembrane region" description="Helical" evidence="1">
    <location>
        <begin position="12"/>
        <end position="31"/>
    </location>
</feature>
<organism evidence="2 3">
    <name type="scientific">Actinopolyspora mzabensis</name>
    <dbReference type="NCBI Taxonomy" id="995066"/>
    <lineage>
        <taxon>Bacteria</taxon>
        <taxon>Bacillati</taxon>
        <taxon>Actinomycetota</taxon>
        <taxon>Actinomycetes</taxon>
        <taxon>Actinopolysporales</taxon>
        <taxon>Actinopolysporaceae</taxon>
        <taxon>Actinopolyspora</taxon>
    </lineage>
</organism>
<sequence>MRREGVRRSEVGAIELLFDLVYVFAIVQVSHALLSHLSWVGVLQAALLFGAVWWARNYSTWAMNWLDPSSGLVRVLNGLLMLAALGMSLGLPHAFAEDGL</sequence>
<keyword evidence="1" id="KW-0812">Transmembrane</keyword>
<feature type="transmembrane region" description="Helical" evidence="1">
    <location>
        <begin position="37"/>
        <end position="55"/>
    </location>
</feature>
<dbReference type="EMBL" id="FNFM01000004">
    <property type="protein sequence ID" value="SDK10643.1"/>
    <property type="molecule type" value="Genomic_DNA"/>
</dbReference>
<keyword evidence="3" id="KW-1185">Reference proteome</keyword>
<dbReference type="AlphaFoldDB" id="A0A1G8Z6M4"/>
<dbReference type="PANTHER" id="PTHR36840">
    <property type="entry name" value="BLL5714 PROTEIN"/>
    <property type="match status" value="1"/>
</dbReference>
<dbReference type="PANTHER" id="PTHR36840:SF1">
    <property type="entry name" value="BLL5714 PROTEIN"/>
    <property type="match status" value="1"/>
</dbReference>
<feature type="transmembrane region" description="Helical" evidence="1">
    <location>
        <begin position="75"/>
        <end position="95"/>
    </location>
</feature>
<accession>A0A1G8Z6M4</accession>
<dbReference type="Proteomes" id="UP000199213">
    <property type="component" value="Unassembled WGS sequence"/>
</dbReference>
<keyword evidence="1" id="KW-0472">Membrane</keyword>